<reference evidence="2 3" key="1">
    <citation type="journal article" date="2012" name="BMC Genomics">
        <title>Comparative genomics of the white-rot fungi, Phanerochaete carnosa and P. chrysosporium, to elucidate the genetic basis of the distinct wood types they colonize.</title>
        <authorList>
            <person name="Suzuki H."/>
            <person name="MacDonald J."/>
            <person name="Syed K."/>
            <person name="Salamov A."/>
            <person name="Hori C."/>
            <person name="Aerts A."/>
            <person name="Henrissat B."/>
            <person name="Wiebenga A."/>
            <person name="vanKuyk P.A."/>
            <person name="Barry K."/>
            <person name="Lindquist E."/>
            <person name="LaButti K."/>
            <person name="Lapidus A."/>
            <person name="Lucas S."/>
            <person name="Coutinho P."/>
            <person name="Gong Y."/>
            <person name="Samejima M."/>
            <person name="Mahadevan R."/>
            <person name="Abou-Zaid M."/>
            <person name="de Vries R.P."/>
            <person name="Igarashi K."/>
            <person name="Yadav J.S."/>
            <person name="Grigoriev I.V."/>
            <person name="Master E.R."/>
        </authorList>
    </citation>
    <scope>NUCLEOTIDE SEQUENCE [LARGE SCALE GENOMIC DNA]</scope>
    <source>
        <strain evidence="2 3">HHB-10118-sp</strain>
    </source>
</reference>
<dbReference type="AlphaFoldDB" id="K5VSU6"/>
<organism evidence="2 3">
    <name type="scientific">Phanerochaete carnosa (strain HHB-10118-sp)</name>
    <name type="common">White-rot fungus</name>
    <name type="synonym">Peniophora carnosa</name>
    <dbReference type="NCBI Taxonomy" id="650164"/>
    <lineage>
        <taxon>Eukaryota</taxon>
        <taxon>Fungi</taxon>
        <taxon>Dikarya</taxon>
        <taxon>Basidiomycota</taxon>
        <taxon>Agaricomycotina</taxon>
        <taxon>Agaricomycetes</taxon>
        <taxon>Polyporales</taxon>
        <taxon>Phanerochaetaceae</taxon>
        <taxon>Phanerochaete</taxon>
    </lineage>
</organism>
<dbReference type="HOGENOM" id="CLU_046885_0_0_1"/>
<evidence type="ECO:0000313" key="2">
    <source>
        <dbReference type="EMBL" id="EKM49820.1"/>
    </source>
</evidence>
<evidence type="ECO:0000313" key="3">
    <source>
        <dbReference type="Proteomes" id="UP000008370"/>
    </source>
</evidence>
<protein>
    <submittedName>
        <fullName evidence="2">Uncharacterized protein</fullName>
    </submittedName>
</protein>
<gene>
    <name evidence="2" type="ORF">PHACADRAFT_154433</name>
</gene>
<proteinExistence type="predicted"/>
<sequence>MNGRVVGGKNLIVRYHEPLHQDLFRLAPTTDQSATEKNGSVWGPRMPVSRVLLRQNDISVLRFDEQQEPGSANGTKVPDERSNGKPTAQEKAEQHAVLDEARRKREEAEEAERAACAEQEMAEDTERIAQQAVADAAQAYEATRARQHEADAAVEAAERALRAAKEQQLETVREAVRRREEAEQMEAREREAARRAFDEYEREEAKRREELKREQARREEGDRRRQEAKRDAELRDSIRKMKIMREQEETDRRERERQARLQKEQEERRRLEAERLAREEAERMALAEQKRKEREQQERMTLEARRLRLYRNAAAKERTRCQQRDAVQWSIRADLIFRRLWTRQLSIRRFHTLCIEFDEIKFGDAQPLTFESVPWPMLHYPLDLTFDGIEWSAVEQFFAAAKLSLAESEYKMMVEKAHRRFHPDKWRSRGLLNTVLDEGLRKRLEDAGNIVAQAITPLWLASKSAR</sequence>
<dbReference type="OrthoDB" id="3265210at2759"/>
<dbReference type="Proteomes" id="UP000008370">
    <property type="component" value="Unassembled WGS sequence"/>
</dbReference>
<feature type="compositionally biased region" description="Basic and acidic residues" evidence="1">
    <location>
        <begin position="77"/>
        <end position="111"/>
    </location>
</feature>
<dbReference type="RefSeq" id="XP_007401872.1">
    <property type="nucleotide sequence ID" value="XM_007401810.1"/>
</dbReference>
<dbReference type="EMBL" id="JH930480">
    <property type="protein sequence ID" value="EKM49820.1"/>
    <property type="molecule type" value="Genomic_DNA"/>
</dbReference>
<feature type="region of interest" description="Disordered" evidence="1">
    <location>
        <begin position="176"/>
        <end position="264"/>
    </location>
</feature>
<dbReference type="KEGG" id="pco:PHACADRAFT_154433"/>
<evidence type="ECO:0000256" key="1">
    <source>
        <dbReference type="SAM" id="MobiDB-lite"/>
    </source>
</evidence>
<feature type="region of interest" description="Disordered" evidence="1">
    <location>
        <begin position="62"/>
        <end position="111"/>
    </location>
</feature>
<accession>K5VSU6</accession>
<dbReference type="InParanoid" id="K5VSU6"/>
<keyword evidence="3" id="KW-1185">Reference proteome</keyword>
<name>K5VSU6_PHACS</name>
<dbReference type="GeneID" id="18908982"/>